<sequence>MSGEKKFWPKLRSPFRRTVPHETPRKRSDTPGDSKTSNTTLSSVIVPVFEVEPCKTSEHIAHTDSVRSLSTEEFSWVSHPQNSSASHGDSYISSWSAQTGCTNTPGANFGSFSGQAGLPAAYPRTCSPRMSGDLEGRLGNAYRQIQNMPPSPISPIISQLTGDPRTYHKQLGVPQHSVINQPPLKMPSLPNPHATHARSHSQPLPTSSFPSESLPASWTWDNVPEPSSSAPRFRHAQVQPQSQIYHQPSMKPSLRIDINAYPNDRPPTTTLVHSSQTSPAMILGPSPVGAAAPLLPQPEDGRIRSELPLQRRSKLIKRQSAALPHVSSPSQLSYHITTEETRTTKDGHISRSPLQKRSKLTKRCSSSVSHISSSPPSSSYHIASEETSTSPLSNQEPNSNKDVHNQSFLPLVRPPSPLRLDISIHQPWHDRRTNFELSPMRRNHHSSAYIALSASGTQKASPSTEALASLAWIGASPLSTSVSTSSGTSHYTQSSAVPTDDSEEINISMAMDENLSDEAVVEHLEIIRKRSRKDKHRSLPVPRATSYGPTSIPLSTQGSSHLFQLGDHFASHPSSPCRSEESEFVTPLPVISDDAELDIDDAALWSTARKALFCIREIVGTEKKYQGALKMLLTGQTANQPPTLLLTYLPDLIRTSEVLLKAFLDDPSAWGVSTAFMACEDDIEAAMVSWCSVAGNFFTASPSHEGESAIMGGKWRLRKSLLSATNNPLTTVVEKSSGTSSPASSSPPPLLTLMNEAGSRIRDRQRTDEYYWKVSDDGGAESHAERLPRVNSANSKSKGEPPTRRQSVRDLAIQPTQRVMRYVLLYRDLLESTPLTSPSRPLVERALEAATRIAIKCDHAQDNAAFLHR</sequence>
<feature type="compositionally biased region" description="Basic and acidic residues" evidence="1">
    <location>
        <begin position="779"/>
        <end position="788"/>
    </location>
</feature>
<dbReference type="Gene3D" id="1.20.900.10">
    <property type="entry name" value="Dbl homology (DH) domain"/>
    <property type="match status" value="1"/>
</dbReference>
<feature type="region of interest" description="Disordered" evidence="1">
    <location>
        <begin position="732"/>
        <end position="753"/>
    </location>
</feature>
<dbReference type="GO" id="GO:0005085">
    <property type="term" value="F:guanyl-nucleotide exchange factor activity"/>
    <property type="evidence" value="ECO:0007669"/>
    <property type="project" value="InterPro"/>
</dbReference>
<dbReference type="PROSITE" id="PS50010">
    <property type="entry name" value="DH_2"/>
    <property type="match status" value="1"/>
</dbReference>
<evidence type="ECO:0000313" key="4">
    <source>
        <dbReference type="Proteomes" id="UP000714275"/>
    </source>
</evidence>
<reference evidence="3" key="1">
    <citation type="journal article" date="2020" name="New Phytol.">
        <title>Comparative genomics reveals dynamic genome evolution in host specialist ectomycorrhizal fungi.</title>
        <authorList>
            <person name="Lofgren L.A."/>
            <person name="Nguyen N.H."/>
            <person name="Vilgalys R."/>
            <person name="Ruytinx J."/>
            <person name="Liao H.L."/>
            <person name="Branco S."/>
            <person name="Kuo A."/>
            <person name="LaButti K."/>
            <person name="Lipzen A."/>
            <person name="Andreopoulos W."/>
            <person name="Pangilinan J."/>
            <person name="Riley R."/>
            <person name="Hundley H."/>
            <person name="Na H."/>
            <person name="Barry K."/>
            <person name="Grigoriev I.V."/>
            <person name="Stajich J.E."/>
            <person name="Kennedy P.G."/>
        </authorList>
    </citation>
    <scope>NUCLEOTIDE SEQUENCE</scope>
    <source>
        <strain evidence="3">DOB743</strain>
    </source>
</reference>
<feature type="region of interest" description="Disordered" evidence="1">
    <location>
        <begin position="316"/>
        <end position="414"/>
    </location>
</feature>
<feature type="compositionally biased region" description="Polar residues" evidence="1">
    <location>
        <begin position="327"/>
        <end position="336"/>
    </location>
</feature>
<feature type="compositionally biased region" description="Polar residues" evidence="1">
    <location>
        <begin position="200"/>
        <end position="214"/>
    </location>
</feature>
<accession>A0A9P7A8U5</accession>
<dbReference type="OrthoDB" id="660555at2759"/>
<comment type="caution">
    <text evidence="3">The sequence shown here is derived from an EMBL/GenBank/DDBJ whole genome shotgun (WGS) entry which is preliminary data.</text>
</comment>
<evidence type="ECO:0000313" key="3">
    <source>
        <dbReference type="EMBL" id="KAG1784243.1"/>
    </source>
</evidence>
<dbReference type="AlphaFoldDB" id="A0A9P7A8U5"/>
<dbReference type="InterPro" id="IPR035899">
    <property type="entry name" value="DBL_dom_sf"/>
</dbReference>
<keyword evidence="4" id="KW-1185">Reference proteome</keyword>
<dbReference type="SUPFAM" id="SSF48065">
    <property type="entry name" value="DBL homology domain (DH-domain)"/>
    <property type="match status" value="1"/>
</dbReference>
<feature type="compositionally biased region" description="Basic and acidic residues" evidence="1">
    <location>
        <begin position="19"/>
        <end position="32"/>
    </location>
</feature>
<feature type="compositionally biased region" description="Low complexity" evidence="1">
    <location>
        <begin position="365"/>
        <end position="382"/>
    </location>
</feature>
<feature type="region of interest" description="Disordered" evidence="1">
    <location>
        <begin position="1"/>
        <end position="41"/>
    </location>
</feature>
<feature type="compositionally biased region" description="Polar residues" evidence="1">
    <location>
        <begin position="385"/>
        <end position="398"/>
    </location>
</feature>
<dbReference type="Proteomes" id="UP000714275">
    <property type="component" value="Unassembled WGS sequence"/>
</dbReference>
<protein>
    <recommendedName>
        <fullName evidence="2">DH domain-containing protein</fullName>
    </recommendedName>
</protein>
<organism evidence="3 4">
    <name type="scientific">Suillus placidus</name>
    <dbReference type="NCBI Taxonomy" id="48579"/>
    <lineage>
        <taxon>Eukaryota</taxon>
        <taxon>Fungi</taxon>
        <taxon>Dikarya</taxon>
        <taxon>Basidiomycota</taxon>
        <taxon>Agaricomycotina</taxon>
        <taxon>Agaricomycetes</taxon>
        <taxon>Agaricomycetidae</taxon>
        <taxon>Boletales</taxon>
        <taxon>Suillineae</taxon>
        <taxon>Suillaceae</taxon>
        <taxon>Suillus</taxon>
    </lineage>
</organism>
<evidence type="ECO:0000259" key="2">
    <source>
        <dbReference type="PROSITE" id="PS50010"/>
    </source>
</evidence>
<feature type="region of interest" description="Disordered" evidence="1">
    <location>
        <begin position="779"/>
        <end position="807"/>
    </location>
</feature>
<proteinExistence type="predicted"/>
<dbReference type="EMBL" id="JABBWD010000001">
    <property type="protein sequence ID" value="KAG1784243.1"/>
    <property type="molecule type" value="Genomic_DNA"/>
</dbReference>
<name>A0A9P7A8U5_9AGAM</name>
<feature type="compositionally biased region" description="Basic and acidic residues" evidence="1">
    <location>
        <begin position="337"/>
        <end position="349"/>
    </location>
</feature>
<feature type="domain" description="DH" evidence="2">
    <location>
        <begin position="610"/>
        <end position="860"/>
    </location>
</feature>
<evidence type="ECO:0000256" key="1">
    <source>
        <dbReference type="SAM" id="MobiDB-lite"/>
    </source>
</evidence>
<feature type="region of interest" description="Disordered" evidence="1">
    <location>
        <begin position="188"/>
        <end position="214"/>
    </location>
</feature>
<dbReference type="Pfam" id="PF00621">
    <property type="entry name" value="RhoGEF"/>
    <property type="match status" value="1"/>
</dbReference>
<gene>
    <name evidence="3" type="ORF">EV702DRAFT_43024</name>
</gene>
<dbReference type="InterPro" id="IPR000219">
    <property type="entry name" value="DH_dom"/>
</dbReference>